<proteinExistence type="predicted"/>
<reference evidence="2 3" key="1">
    <citation type="submission" date="2016-10" db="EMBL/GenBank/DDBJ databases">
        <authorList>
            <person name="de Groot N.N."/>
        </authorList>
    </citation>
    <scope>NUCLEOTIDE SEQUENCE [LARGE SCALE GENOMIC DNA]</scope>
    <source>
        <strain evidence="2 3">NE2</strain>
    </source>
</reference>
<protein>
    <submittedName>
        <fullName evidence="2">Uncharacterized protein</fullName>
    </submittedName>
</protein>
<organism evidence="2 3">
    <name type="scientific">Methylocapsa palsarum</name>
    <dbReference type="NCBI Taxonomy" id="1612308"/>
    <lineage>
        <taxon>Bacteria</taxon>
        <taxon>Pseudomonadati</taxon>
        <taxon>Pseudomonadota</taxon>
        <taxon>Alphaproteobacteria</taxon>
        <taxon>Hyphomicrobiales</taxon>
        <taxon>Beijerinckiaceae</taxon>
        <taxon>Methylocapsa</taxon>
    </lineage>
</organism>
<dbReference type="RefSeq" id="WP_139223453.1">
    <property type="nucleotide sequence ID" value="NZ_FOSN01000001.1"/>
</dbReference>
<dbReference type="AlphaFoldDB" id="A0A1I3VSX2"/>
<gene>
    <name evidence="2" type="ORF">SAMN05444581_10110</name>
</gene>
<dbReference type="EMBL" id="FOSN01000001">
    <property type="protein sequence ID" value="SFJ97251.1"/>
    <property type="molecule type" value="Genomic_DNA"/>
</dbReference>
<evidence type="ECO:0000313" key="3">
    <source>
        <dbReference type="Proteomes" id="UP000198755"/>
    </source>
</evidence>
<feature type="signal peptide" evidence="1">
    <location>
        <begin position="1"/>
        <end position="25"/>
    </location>
</feature>
<accession>A0A1I3VSX2</accession>
<dbReference type="Proteomes" id="UP000198755">
    <property type="component" value="Unassembled WGS sequence"/>
</dbReference>
<keyword evidence="3" id="KW-1185">Reference proteome</keyword>
<sequence>MRWRWLDMGLLALCAILALDSNAFAREPKTPAKALHARHVSGGKLHSAAPRLSQKRSYITYGAPVRGGWRGHGTGFADLVGDPESGLGFYALPVQYRIAARRYRLRHPRPLWQNPVYFAMMADAARYSYWLPANREYAYGIYNPYDGVGTPFFPGYYGPVGDNGEDRPLRTRPYRR</sequence>
<dbReference type="OrthoDB" id="8457055at2"/>
<feature type="chain" id="PRO_5011606915" evidence="1">
    <location>
        <begin position="26"/>
        <end position="176"/>
    </location>
</feature>
<evidence type="ECO:0000256" key="1">
    <source>
        <dbReference type="SAM" id="SignalP"/>
    </source>
</evidence>
<evidence type="ECO:0000313" key="2">
    <source>
        <dbReference type="EMBL" id="SFJ97251.1"/>
    </source>
</evidence>
<name>A0A1I3VSX2_9HYPH</name>
<keyword evidence="1" id="KW-0732">Signal</keyword>